<evidence type="ECO:0000313" key="1">
    <source>
        <dbReference type="EMBL" id="GGD92535.1"/>
    </source>
</evidence>
<comment type="caution">
    <text evidence="1">The sequence shown here is derived from an EMBL/GenBank/DDBJ whole genome shotgun (WGS) entry which is preliminary data.</text>
</comment>
<dbReference type="EMBL" id="BMKL01000001">
    <property type="protein sequence ID" value="GGD92535.1"/>
    <property type="molecule type" value="Genomic_DNA"/>
</dbReference>
<evidence type="ECO:0000313" key="2">
    <source>
        <dbReference type="Proteomes" id="UP000619041"/>
    </source>
</evidence>
<proteinExistence type="predicted"/>
<protein>
    <submittedName>
        <fullName evidence="1">Uncharacterized protein</fullName>
    </submittedName>
</protein>
<dbReference type="Proteomes" id="UP000619041">
    <property type="component" value="Unassembled WGS sequence"/>
</dbReference>
<reference evidence="2" key="1">
    <citation type="journal article" date="2019" name="Int. J. Syst. Evol. Microbiol.">
        <title>The Global Catalogue of Microorganisms (GCM) 10K type strain sequencing project: providing services to taxonomists for standard genome sequencing and annotation.</title>
        <authorList>
            <consortium name="The Broad Institute Genomics Platform"/>
            <consortium name="The Broad Institute Genome Sequencing Center for Infectious Disease"/>
            <person name="Wu L."/>
            <person name="Ma J."/>
        </authorList>
    </citation>
    <scope>NUCLEOTIDE SEQUENCE [LARGE SCALE GENOMIC DNA]</scope>
    <source>
        <strain evidence="2">CGMCC 1.15959</strain>
    </source>
</reference>
<gene>
    <name evidence="1" type="ORF">GCM10011515_10320</name>
</gene>
<name>A0ABQ1S6K0_9SPHN</name>
<sequence length="96" mass="10608">MSLLELVSDRAGHVIEGEQRAFFRDTRLEDDLKQQITKLIAQVTHITALDSVGDFVGFLDSVRDYRREGLLAIPFAAIGATQDSHNGEKAVDLASH</sequence>
<keyword evidence="2" id="KW-1185">Reference proteome</keyword>
<accession>A0ABQ1S6K0</accession>
<organism evidence="1 2">
    <name type="scientific">Tsuneonella deserti</name>
    <dbReference type="NCBI Taxonomy" id="2035528"/>
    <lineage>
        <taxon>Bacteria</taxon>
        <taxon>Pseudomonadati</taxon>
        <taxon>Pseudomonadota</taxon>
        <taxon>Alphaproteobacteria</taxon>
        <taxon>Sphingomonadales</taxon>
        <taxon>Erythrobacteraceae</taxon>
        <taxon>Tsuneonella</taxon>
    </lineage>
</organism>